<name>A0ABR8BYP5_APHFL</name>
<evidence type="ECO:0008006" key="3">
    <source>
        <dbReference type="Google" id="ProtNLM"/>
    </source>
</evidence>
<keyword evidence="2" id="KW-1185">Reference proteome</keyword>
<accession>A0ABR8BYP5</accession>
<protein>
    <recommendedName>
        <fullName evidence="3">Apea-like HEPN domain-containing protein</fullName>
    </recommendedName>
</protein>
<dbReference type="EMBL" id="JACJQT010000049">
    <property type="protein sequence ID" value="MBD2280033.1"/>
    <property type="molecule type" value="Genomic_DNA"/>
</dbReference>
<dbReference type="RefSeq" id="WP_190383739.1">
    <property type="nucleotide sequence ID" value="NZ_JACJQT010000049.1"/>
</dbReference>
<gene>
    <name evidence="1" type="ORF">H6F99_17605</name>
</gene>
<comment type="caution">
    <text evidence="1">The sequence shown here is derived from an EMBL/GenBank/DDBJ whole genome shotgun (WGS) entry which is preliminary data.</text>
</comment>
<proteinExistence type="predicted"/>
<evidence type="ECO:0000313" key="1">
    <source>
        <dbReference type="EMBL" id="MBD2280033.1"/>
    </source>
</evidence>
<reference evidence="1 2" key="1">
    <citation type="journal article" date="2020" name="ISME J.">
        <title>Comparative genomics reveals insights into cyanobacterial evolution and habitat adaptation.</title>
        <authorList>
            <person name="Chen M.Y."/>
            <person name="Teng W.K."/>
            <person name="Zhao L."/>
            <person name="Hu C.X."/>
            <person name="Zhou Y.K."/>
            <person name="Han B.P."/>
            <person name="Song L.R."/>
            <person name="Shu W.S."/>
        </authorList>
    </citation>
    <scope>NUCLEOTIDE SEQUENCE [LARGE SCALE GENOMIC DNA]</scope>
    <source>
        <strain evidence="1 2">FACHB-1040</strain>
    </source>
</reference>
<organism evidence="1 2">
    <name type="scientific">Aphanizomenon flos-aquae FACHB-1040</name>
    <dbReference type="NCBI Taxonomy" id="2692887"/>
    <lineage>
        <taxon>Bacteria</taxon>
        <taxon>Bacillati</taxon>
        <taxon>Cyanobacteriota</taxon>
        <taxon>Cyanophyceae</taxon>
        <taxon>Nostocales</taxon>
        <taxon>Aphanizomenonaceae</taxon>
        <taxon>Aphanizomenon</taxon>
    </lineage>
</organism>
<dbReference type="Proteomes" id="UP000606721">
    <property type="component" value="Unassembled WGS sequence"/>
</dbReference>
<evidence type="ECO:0000313" key="2">
    <source>
        <dbReference type="Proteomes" id="UP000606721"/>
    </source>
</evidence>
<sequence>MVKIFDKKYNDEDIETEEIVALLHSYFLQSKYSPVDDQGSLLHIVYYGNDEIKVLYKSKSRQILSIDARKNLDTIKKKEIISIIDNIIVQKSGEYDFGHGVMFSEQKWNSKLKICDDFAISPISDKDPLPPETFADYDYPLYLNFRFKKTGIIWLDTVRRSKVFNQSLLIISALAPVLWDKYFFNPIGNQIRKSWVLVDSVDNKDNLLGITSRWCQIGYWPLEQIVDQEFSNWPVLSPEFNTIMRKYQSLSLDVKETFILACYWFHRGIIDNSSTTSFLNFILMIEGLLPNDSKRCNECNQPQYQISKKFRDFVVKYSGQDNHKLAKEFYTIRSEIAHNSSLIAKDAPVLSLGIVPIEEFQRNKLRELQHLCSLMILNWIMDQ</sequence>